<dbReference type="GO" id="GO:0005789">
    <property type="term" value="C:endoplasmic reticulum membrane"/>
    <property type="evidence" value="ECO:0007669"/>
    <property type="project" value="UniProtKB-SubCell"/>
</dbReference>
<keyword evidence="5 7" id="KW-1133">Transmembrane helix</keyword>
<keyword evidence="9" id="KW-1185">Reference proteome</keyword>
<dbReference type="SUPFAM" id="SSF144091">
    <property type="entry name" value="Rhomboid-like"/>
    <property type="match status" value="1"/>
</dbReference>
<dbReference type="OrthoDB" id="1716531at2759"/>
<evidence type="ECO:0000313" key="9">
    <source>
        <dbReference type="Proteomes" id="UP000054144"/>
    </source>
</evidence>
<dbReference type="Pfam" id="PF04511">
    <property type="entry name" value="DER1"/>
    <property type="match status" value="1"/>
</dbReference>
<comment type="subcellular location">
    <subcellularLocation>
        <location evidence="1 7">Endoplasmic reticulum membrane</location>
        <topology evidence="1 7">Multi-pass membrane protein</topology>
    </subcellularLocation>
</comment>
<keyword evidence="4 7" id="KW-0256">Endoplasmic reticulum</keyword>
<evidence type="ECO:0000256" key="7">
    <source>
        <dbReference type="RuleBase" id="RU363059"/>
    </source>
</evidence>
<dbReference type="PANTHER" id="PTHR11009">
    <property type="entry name" value="DER1-LIKE PROTEIN, DERLIN"/>
    <property type="match status" value="1"/>
</dbReference>
<feature type="transmembrane region" description="Helical" evidence="7">
    <location>
        <begin position="96"/>
        <end position="129"/>
    </location>
</feature>
<feature type="transmembrane region" description="Helical" evidence="7">
    <location>
        <begin position="141"/>
        <end position="162"/>
    </location>
</feature>
<accession>A0A0D7A590</accession>
<dbReference type="InterPro" id="IPR035952">
    <property type="entry name" value="Rhomboid-like_sf"/>
</dbReference>
<feature type="transmembrane region" description="Helical" evidence="7">
    <location>
        <begin position="53"/>
        <end position="76"/>
    </location>
</feature>
<keyword evidence="6 7" id="KW-0472">Membrane</keyword>
<comment type="similarity">
    <text evidence="2 7">Belongs to the derlin family.</text>
</comment>
<name>A0A0D7A590_9AGAR</name>
<proteinExistence type="inferred from homology"/>
<evidence type="ECO:0000313" key="8">
    <source>
        <dbReference type="EMBL" id="KIY45076.1"/>
    </source>
</evidence>
<dbReference type="Proteomes" id="UP000054144">
    <property type="component" value="Unassembled WGS sequence"/>
</dbReference>
<evidence type="ECO:0000256" key="3">
    <source>
        <dbReference type="ARBA" id="ARBA00022692"/>
    </source>
</evidence>
<sequence length="257" mass="27249">MDGFLAEIKKIPPITRTLCFSSLGVTVPVLMNLVSAYKVLYVPRLVWGRLELWRLYTSFFLGGGGFNFIFEIAMLYRTSEQLETGPYAGRPADLAWQLFWAAGALVAASTPMSTYVFTRPFLLCLIYISSRLAPLGAQTSLMGLVTFPVTYLPFAMLGMDFLMGGPTAAAQSLAGAIVGHMWWWGVWGTVAGASGGVLAGLGRAPAFLRNLLGQGSVQQGAANAGAAGGVHVIPPRVVQATASTSGHNWGAGQRLGS</sequence>
<dbReference type="GO" id="GO:0006950">
    <property type="term" value="P:response to stress"/>
    <property type="evidence" value="ECO:0007669"/>
    <property type="project" value="UniProtKB-ARBA"/>
</dbReference>
<feature type="transmembrane region" description="Helical" evidence="7">
    <location>
        <begin position="182"/>
        <end position="201"/>
    </location>
</feature>
<evidence type="ECO:0000256" key="4">
    <source>
        <dbReference type="ARBA" id="ARBA00022824"/>
    </source>
</evidence>
<organism evidence="8 9">
    <name type="scientific">Fistulina hepatica ATCC 64428</name>
    <dbReference type="NCBI Taxonomy" id="1128425"/>
    <lineage>
        <taxon>Eukaryota</taxon>
        <taxon>Fungi</taxon>
        <taxon>Dikarya</taxon>
        <taxon>Basidiomycota</taxon>
        <taxon>Agaricomycotina</taxon>
        <taxon>Agaricomycetes</taxon>
        <taxon>Agaricomycetidae</taxon>
        <taxon>Agaricales</taxon>
        <taxon>Fistulinaceae</taxon>
        <taxon>Fistulina</taxon>
    </lineage>
</organism>
<reference evidence="8 9" key="1">
    <citation type="journal article" date="2015" name="Fungal Genet. Biol.">
        <title>Evolution of novel wood decay mechanisms in Agaricales revealed by the genome sequences of Fistulina hepatica and Cylindrobasidium torrendii.</title>
        <authorList>
            <person name="Floudas D."/>
            <person name="Held B.W."/>
            <person name="Riley R."/>
            <person name="Nagy L.G."/>
            <person name="Koehler G."/>
            <person name="Ransdell A.S."/>
            <person name="Younus H."/>
            <person name="Chow J."/>
            <person name="Chiniquy J."/>
            <person name="Lipzen A."/>
            <person name="Tritt A."/>
            <person name="Sun H."/>
            <person name="Haridas S."/>
            <person name="LaButti K."/>
            <person name="Ohm R.A."/>
            <person name="Kues U."/>
            <person name="Blanchette R.A."/>
            <person name="Grigoriev I.V."/>
            <person name="Minto R.E."/>
            <person name="Hibbett D.S."/>
        </authorList>
    </citation>
    <scope>NUCLEOTIDE SEQUENCE [LARGE SCALE GENOMIC DNA]</scope>
    <source>
        <strain evidence="8 9">ATCC 64428</strain>
    </source>
</reference>
<gene>
    <name evidence="8" type="ORF">FISHEDRAFT_67169</name>
</gene>
<evidence type="ECO:0000256" key="1">
    <source>
        <dbReference type="ARBA" id="ARBA00004477"/>
    </source>
</evidence>
<keyword evidence="3 7" id="KW-0812">Transmembrane</keyword>
<evidence type="ECO:0000256" key="2">
    <source>
        <dbReference type="ARBA" id="ARBA00008917"/>
    </source>
</evidence>
<dbReference type="InterPro" id="IPR007599">
    <property type="entry name" value="DER1"/>
</dbReference>
<dbReference type="EMBL" id="KN882062">
    <property type="protein sequence ID" value="KIY45076.1"/>
    <property type="molecule type" value="Genomic_DNA"/>
</dbReference>
<dbReference type="AlphaFoldDB" id="A0A0D7A590"/>
<comment type="function">
    <text evidence="7">May be involved in the degradation of misfolded endoplasmic reticulum (ER) luminal proteins.</text>
</comment>
<protein>
    <recommendedName>
        <fullName evidence="7">Derlin</fullName>
    </recommendedName>
</protein>
<evidence type="ECO:0000256" key="5">
    <source>
        <dbReference type="ARBA" id="ARBA00022989"/>
    </source>
</evidence>
<feature type="transmembrane region" description="Helical" evidence="7">
    <location>
        <begin position="20"/>
        <end position="41"/>
    </location>
</feature>
<evidence type="ECO:0000256" key="6">
    <source>
        <dbReference type="ARBA" id="ARBA00023136"/>
    </source>
</evidence>